<dbReference type="PROSITE" id="PS00758">
    <property type="entry name" value="ARGE_DAPE_CPG2_1"/>
    <property type="match status" value="1"/>
</dbReference>
<evidence type="ECO:0000256" key="2">
    <source>
        <dbReference type="ARBA" id="ARBA00022670"/>
    </source>
</evidence>
<dbReference type="Gene3D" id="1.10.150.900">
    <property type="match status" value="1"/>
</dbReference>
<dbReference type="SUPFAM" id="SSF53187">
    <property type="entry name" value="Zn-dependent exopeptidases"/>
    <property type="match status" value="1"/>
</dbReference>
<dbReference type="Pfam" id="PF01546">
    <property type="entry name" value="Peptidase_M20"/>
    <property type="match status" value="1"/>
</dbReference>
<keyword evidence="4" id="KW-0378">Hydrolase</keyword>
<keyword evidence="3" id="KW-0479">Metal-binding</keyword>
<keyword evidence="6" id="KW-0732">Signal</keyword>
<feature type="domain" description="Peptidase M20 dimerisation" evidence="7">
    <location>
        <begin position="227"/>
        <end position="372"/>
    </location>
</feature>
<dbReference type="InterPro" id="IPR002933">
    <property type="entry name" value="Peptidase_M20"/>
</dbReference>
<evidence type="ECO:0000313" key="8">
    <source>
        <dbReference type="EMBL" id="MCL6739611.1"/>
    </source>
</evidence>
<evidence type="ECO:0000256" key="3">
    <source>
        <dbReference type="ARBA" id="ARBA00022723"/>
    </source>
</evidence>
<dbReference type="Pfam" id="PF07687">
    <property type="entry name" value="M20_dimer"/>
    <property type="match status" value="1"/>
</dbReference>
<feature type="signal peptide" evidence="6">
    <location>
        <begin position="1"/>
        <end position="18"/>
    </location>
</feature>
<evidence type="ECO:0000256" key="5">
    <source>
        <dbReference type="ARBA" id="ARBA00022833"/>
    </source>
</evidence>
<dbReference type="SUPFAM" id="SSF55031">
    <property type="entry name" value="Bacterial exopeptidase dimerisation domain"/>
    <property type="match status" value="1"/>
</dbReference>
<dbReference type="Proteomes" id="UP001165383">
    <property type="component" value="Unassembled WGS sequence"/>
</dbReference>
<keyword evidence="5" id="KW-0862">Zinc</keyword>
<gene>
    <name evidence="8" type="ORF">LZ518_00440</name>
</gene>
<dbReference type="InterPro" id="IPR001261">
    <property type="entry name" value="ArgE/DapE_CS"/>
</dbReference>
<sequence length="477" mass="51919">MRFVSAILLAAVSMPALAAPAKPSLTPGQRAATHNMFEHVVNTPTVIGRHKVPEMAHYLADQFKAAGFPEADIHVMTYHTESASTGADETAALIVRWRAAGNPKAKPIMLMGHMDVVEAKVEDSTTDPFVMTERDGYYYGRGTIDMKDGIVGITQALINLKAAGFKPKRDIVAFFTGDEETNGIGARKGATEWLDLIGHPEYGLNADGGGGGVNPDGSPAGFTMQSAEKTYAGYTLTVRNRGGHSSKPRKDNAIYDLMHALEKLEAYRFQPRMGETTRAYFEGRQKQEKGPLGDAMRRWLANNDDHEAADFIEASESEVGLTRTRCIPTRLFAGHADNALPQLATAMVNCRIFPGVDPNFVKGELEKIVANPDVVVTRNDEQVASLSSPLRPDVTNAYTSAVRALHPGMPVFPEMSTGATDGRPFRVAGIPIYGTNGGWVVVPVDFRAHGKDERLPVESLYDNVVHWQLMLRDLAGK</sequence>
<dbReference type="InterPro" id="IPR047177">
    <property type="entry name" value="Pept_M20A"/>
</dbReference>
<keyword evidence="2" id="KW-0645">Protease</keyword>
<organism evidence="8 9">
    <name type="scientific">Sphingomonas brevis</name>
    <dbReference type="NCBI Taxonomy" id="2908206"/>
    <lineage>
        <taxon>Bacteria</taxon>
        <taxon>Pseudomonadati</taxon>
        <taxon>Pseudomonadota</taxon>
        <taxon>Alphaproteobacteria</taxon>
        <taxon>Sphingomonadales</taxon>
        <taxon>Sphingomonadaceae</taxon>
        <taxon>Sphingomonas</taxon>
    </lineage>
</organism>
<evidence type="ECO:0000313" key="9">
    <source>
        <dbReference type="Proteomes" id="UP001165383"/>
    </source>
</evidence>
<name>A0ABT0S652_9SPHN</name>
<dbReference type="RefSeq" id="WP_249914095.1">
    <property type="nucleotide sequence ID" value="NZ_JAMGBB010000001.1"/>
</dbReference>
<evidence type="ECO:0000256" key="1">
    <source>
        <dbReference type="ARBA" id="ARBA00006247"/>
    </source>
</evidence>
<comment type="caution">
    <text evidence="8">The sequence shown here is derived from an EMBL/GenBank/DDBJ whole genome shotgun (WGS) entry which is preliminary data.</text>
</comment>
<dbReference type="InterPro" id="IPR011650">
    <property type="entry name" value="Peptidase_M20_dimer"/>
</dbReference>
<dbReference type="EMBL" id="JAMGBB010000001">
    <property type="protein sequence ID" value="MCL6739611.1"/>
    <property type="molecule type" value="Genomic_DNA"/>
</dbReference>
<feature type="chain" id="PRO_5045641484" evidence="6">
    <location>
        <begin position="19"/>
        <end position="477"/>
    </location>
</feature>
<dbReference type="InterPro" id="IPR036264">
    <property type="entry name" value="Bact_exopeptidase_dim_dom"/>
</dbReference>
<dbReference type="PANTHER" id="PTHR45962">
    <property type="entry name" value="N-FATTY-ACYL-AMINO ACID SYNTHASE/HYDROLASE PM20D1"/>
    <property type="match status" value="1"/>
</dbReference>
<dbReference type="Gene3D" id="3.30.70.360">
    <property type="match status" value="1"/>
</dbReference>
<dbReference type="PANTHER" id="PTHR45962:SF1">
    <property type="entry name" value="N-FATTY-ACYL-AMINO ACID SYNTHASE_HYDROLASE PM20D1"/>
    <property type="match status" value="1"/>
</dbReference>
<evidence type="ECO:0000256" key="6">
    <source>
        <dbReference type="SAM" id="SignalP"/>
    </source>
</evidence>
<comment type="similarity">
    <text evidence="1">Belongs to the peptidase M20A family.</text>
</comment>
<protein>
    <submittedName>
        <fullName evidence="8">M20/M25/M40 family metallo-hydrolase</fullName>
    </submittedName>
</protein>
<accession>A0ABT0S652</accession>
<proteinExistence type="inferred from homology"/>
<dbReference type="Gene3D" id="3.40.630.10">
    <property type="entry name" value="Zn peptidases"/>
    <property type="match status" value="1"/>
</dbReference>
<dbReference type="NCBIfam" id="NF006596">
    <property type="entry name" value="PRK09133.1"/>
    <property type="match status" value="1"/>
</dbReference>
<reference evidence="8" key="1">
    <citation type="submission" date="2022-05" db="EMBL/GenBank/DDBJ databases">
        <authorList>
            <person name="Jo J.-H."/>
            <person name="Im W.-T."/>
        </authorList>
    </citation>
    <scope>NUCLEOTIDE SEQUENCE</scope>
    <source>
        <strain evidence="8">RB56-2</strain>
    </source>
</reference>
<keyword evidence="9" id="KW-1185">Reference proteome</keyword>
<evidence type="ECO:0000259" key="7">
    <source>
        <dbReference type="Pfam" id="PF07687"/>
    </source>
</evidence>
<evidence type="ECO:0000256" key="4">
    <source>
        <dbReference type="ARBA" id="ARBA00022801"/>
    </source>
</evidence>